<sequence>MKKLFKYFFFLFCFSTFGFVALVGYLYNSTSPKHDGQIKFKGLYGKVTIVRDELGIPRIKAESNDLDAYFALGFTHAQDRFWQMEVQRRIVQGRLSEIFGEEALDNDKILRTWQFQRAAKSSLDVLNDNTQKIIESYTAGVNEFLKLKKYPIEILLLGYEPEPWTNIDTISWQKILAWNLDRAWEEKLKNYLVITQLGQEKFNLASISYPKDAPITLSDSDWTSSIRKSNKLNHSVSTNISTIKNIKKKDLFDGKISSYIRSVESYGLGSNAWVISGQHTETGKPILANDPHLSFSAPNLWYLATMQGPNLNVTGATIPGFPSIVIGHNKNITWGVTAAVIDNQDLFINPSNQVIIEERIKVKNKQDVLYSVKLSDEGPVISSIEPTNRIGRDIAIKWPALMPRDKSVQALITLGYANNWEEFKLSLSEYVAPAQNFLYADIKGNIGYYLAARIPIRNNIDPRFPVNSGGWTEYIPFNEMPHVLNPEKGYIVSANNKIVSEQYPFLLTSSWNVPPYRAKRITDTIINSQKINIEDTKKLQNDIKSYLWLDFMPILLEKTKPNDDLSEVALEKLQKWDGEMVRNRIEPTIWSYWYEELSKMNNIIDTPFKWSESLFLKKQLSSEGSFCLTEFTQNCSDYLSKSLHAAMTRLKSDNGDNLSKWQWGRVHQAQFKGLVIGESPWLGWLWNRDIATNGGKYTVNVGIYDDDFKNIVGPGYRQIIDLADIDNNSLFILSLGQSGNILHKNYDDMLQLWQKSDYIKLYNNNLIKKLSFEPSSK</sequence>
<feature type="transmembrane region" description="Helical" evidence="2">
    <location>
        <begin position="7"/>
        <end position="27"/>
    </location>
</feature>
<comment type="subunit">
    <text evidence="1">Heterodimer of an alpha subunit and a beta subunit processed from the same precursor.</text>
</comment>
<dbReference type="RefSeq" id="WP_217470304.1">
    <property type="nucleotide sequence ID" value="NZ_CP020335.1"/>
</dbReference>
<evidence type="ECO:0000313" key="4">
    <source>
        <dbReference type="Proteomes" id="UP000693715"/>
    </source>
</evidence>
<keyword evidence="4" id="KW-1185">Reference proteome</keyword>
<keyword evidence="2" id="KW-1133">Transmembrane helix</keyword>
<dbReference type="Pfam" id="PF01804">
    <property type="entry name" value="Penicil_amidase"/>
    <property type="match status" value="1"/>
</dbReference>
<dbReference type="Proteomes" id="UP000693715">
    <property type="component" value="Chromosome"/>
</dbReference>
<dbReference type="PANTHER" id="PTHR34218:SF4">
    <property type="entry name" value="ACYL-HOMOSERINE LACTONE ACYLASE QUIP"/>
    <property type="match status" value="1"/>
</dbReference>
<dbReference type="PIRSF" id="PIRSF001227">
    <property type="entry name" value="Pen_acylase"/>
    <property type="match status" value="1"/>
</dbReference>
<evidence type="ECO:0000256" key="1">
    <source>
        <dbReference type="ARBA" id="ARBA00038735"/>
    </source>
</evidence>
<evidence type="ECO:0008006" key="5">
    <source>
        <dbReference type="Google" id="ProtNLM"/>
    </source>
</evidence>
<protein>
    <recommendedName>
        <fullName evidence="5">Penicillin acylase family protein</fullName>
    </recommendedName>
</protein>
<reference evidence="3 4" key="1">
    <citation type="submission" date="2017-03" db="EMBL/GenBank/DDBJ databases">
        <title>Genome comparison of Photorhabdus luminescens strain 0813-124 phase variants.</title>
        <authorList>
            <person name="Chien C.-C."/>
            <person name="Chen W.-J."/>
            <person name="Shih M.-C."/>
            <person name="Hsieh F.-C."/>
        </authorList>
    </citation>
    <scope>NUCLEOTIDE SEQUENCE [LARGE SCALE GENOMIC DNA]</scope>
    <source>
        <strain evidence="3 4">0813-124 phase II</strain>
    </source>
</reference>
<dbReference type="InterPro" id="IPR014395">
    <property type="entry name" value="Pen/GL7ACA/AHL_acylase"/>
</dbReference>
<gene>
    <name evidence="3" type="ORF">B0X70_21325</name>
</gene>
<proteinExistence type="predicted"/>
<keyword evidence="2" id="KW-0812">Transmembrane</keyword>
<accession>A0ABX8M2L2</accession>
<evidence type="ECO:0000256" key="2">
    <source>
        <dbReference type="SAM" id="Phobius"/>
    </source>
</evidence>
<dbReference type="CDD" id="cd03747">
    <property type="entry name" value="Ntn_PGA_like"/>
    <property type="match status" value="1"/>
</dbReference>
<organism evidence="3 4">
    <name type="scientific">Photorhabdus akhurstii</name>
    <dbReference type="NCBI Taxonomy" id="171438"/>
    <lineage>
        <taxon>Bacteria</taxon>
        <taxon>Pseudomonadati</taxon>
        <taxon>Pseudomonadota</taxon>
        <taxon>Gammaproteobacteria</taxon>
        <taxon>Enterobacterales</taxon>
        <taxon>Morganellaceae</taxon>
        <taxon>Photorhabdus</taxon>
    </lineage>
</organism>
<evidence type="ECO:0000313" key="3">
    <source>
        <dbReference type="EMBL" id="QXF35448.1"/>
    </source>
</evidence>
<dbReference type="InterPro" id="IPR002692">
    <property type="entry name" value="S45"/>
</dbReference>
<keyword evidence="2" id="KW-0472">Membrane</keyword>
<dbReference type="EMBL" id="CP020335">
    <property type="protein sequence ID" value="QXF35448.1"/>
    <property type="molecule type" value="Genomic_DNA"/>
</dbReference>
<dbReference type="PANTHER" id="PTHR34218">
    <property type="entry name" value="PEPTIDASE S45 PENICILLIN AMIDASE"/>
    <property type="match status" value="1"/>
</dbReference>
<name>A0ABX8M2L2_9GAMM</name>